<dbReference type="Gene3D" id="3.40.50.450">
    <property type="match status" value="1"/>
</dbReference>
<dbReference type="EMBL" id="CP003345">
    <property type="protein sequence ID" value="AFM06372.1"/>
    <property type="molecule type" value="Genomic_DNA"/>
</dbReference>
<evidence type="ECO:0000313" key="2">
    <source>
        <dbReference type="Proteomes" id="UP000006054"/>
    </source>
</evidence>
<organism evidence="1 2">
    <name type="scientific">Bernardetia litoralis (strain ATCC 23117 / DSM 6794 / NBRC 15988 / NCIMB 1366 / Fx l1 / Sio-4)</name>
    <name type="common">Flexibacter litoralis</name>
    <dbReference type="NCBI Taxonomy" id="880071"/>
    <lineage>
        <taxon>Bacteria</taxon>
        <taxon>Pseudomonadati</taxon>
        <taxon>Bacteroidota</taxon>
        <taxon>Cytophagia</taxon>
        <taxon>Cytophagales</taxon>
        <taxon>Bernardetiaceae</taxon>
        <taxon>Bernardetia</taxon>
    </lineage>
</organism>
<dbReference type="PATRIC" id="fig|880071.3.peg.4077"/>
<dbReference type="OrthoDB" id="275473at2"/>
<dbReference type="AlphaFoldDB" id="I4AQY7"/>
<dbReference type="HOGENOM" id="CLU_109866_1_0_10"/>
<sequence>MPIFYPPQKIQLSQNQKTIFLAGSIDMGNAIDWQQEIIDSFKENQSLYFLNPRRKDWDSSWEQTIENTHFNEQVIWELDALEMADLIVFYFAPTSQAPISLLELGLFARNKNVIVCCPTGYWRKGNVDIVCQRFGVQQVESLEELIKEIQNTFS</sequence>
<keyword evidence="2" id="KW-1185">Reference proteome</keyword>
<dbReference type="RefSeq" id="WP_014799795.1">
    <property type="nucleotide sequence ID" value="NC_018018.1"/>
</dbReference>
<accession>I4AQY7</accession>
<proteinExistence type="predicted"/>
<protein>
    <recommendedName>
        <fullName evidence="3">Nucleoside 2-deoxyribosyltransferase</fullName>
    </recommendedName>
</protein>
<dbReference type="Pfam" id="PF15891">
    <property type="entry name" value="Nuc_deoxyri_tr2"/>
    <property type="match status" value="1"/>
</dbReference>
<evidence type="ECO:0000313" key="1">
    <source>
        <dbReference type="EMBL" id="AFM06372.1"/>
    </source>
</evidence>
<dbReference type="InterPro" id="IPR039470">
    <property type="entry name" value="Nuc_deoxyri_tr2"/>
</dbReference>
<gene>
    <name evidence="1" type="ordered locus">Fleli_4076</name>
</gene>
<name>I4AQY7_BERLS</name>
<dbReference type="STRING" id="880071.Fleli_4076"/>
<dbReference type="eggNOG" id="COG0438">
    <property type="taxonomic scope" value="Bacteria"/>
</dbReference>
<dbReference type="Proteomes" id="UP000006054">
    <property type="component" value="Chromosome"/>
</dbReference>
<reference evidence="2" key="1">
    <citation type="submission" date="2012-06" db="EMBL/GenBank/DDBJ databases">
        <title>The complete genome of Flexibacter litoralis DSM 6794.</title>
        <authorList>
            <person name="Lucas S."/>
            <person name="Copeland A."/>
            <person name="Lapidus A."/>
            <person name="Glavina del Rio T."/>
            <person name="Dalin E."/>
            <person name="Tice H."/>
            <person name="Bruce D."/>
            <person name="Goodwin L."/>
            <person name="Pitluck S."/>
            <person name="Peters L."/>
            <person name="Ovchinnikova G."/>
            <person name="Lu M."/>
            <person name="Kyrpides N."/>
            <person name="Mavromatis K."/>
            <person name="Ivanova N."/>
            <person name="Brettin T."/>
            <person name="Detter J.C."/>
            <person name="Han C."/>
            <person name="Larimer F."/>
            <person name="Land M."/>
            <person name="Hauser L."/>
            <person name="Markowitz V."/>
            <person name="Cheng J.-F."/>
            <person name="Hugenholtz P."/>
            <person name="Woyke T."/>
            <person name="Wu D."/>
            <person name="Spring S."/>
            <person name="Lang E."/>
            <person name="Kopitz M."/>
            <person name="Brambilla E."/>
            <person name="Klenk H.-P."/>
            <person name="Eisen J.A."/>
        </authorList>
    </citation>
    <scope>NUCLEOTIDE SEQUENCE [LARGE SCALE GENOMIC DNA]</scope>
    <source>
        <strain evidence="2">ATCC 23117 / DSM 6794 / NBRC 15988 / NCIMB 1366 / Sio-4</strain>
    </source>
</reference>
<dbReference type="KEGG" id="fli:Fleli_4076"/>
<evidence type="ECO:0008006" key="3">
    <source>
        <dbReference type="Google" id="ProtNLM"/>
    </source>
</evidence>